<feature type="domain" description="LamG-like jellyroll fold" evidence="4">
    <location>
        <begin position="319"/>
        <end position="443"/>
    </location>
</feature>
<evidence type="ECO:0000256" key="3">
    <source>
        <dbReference type="SAM" id="Phobius"/>
    </source>
</evidence>
<proteinExistence type="predicted"/>
<keyword evidence="1" id="KW-0732">Signal</keyword>
<keyword evidence="3" id="KW-0812">Transmembrane</keyword>
<keyword evidence="2" id="KW-1015">Disulfide bond</keyword>
<name>A0A1I2GTE1_9BACT</name>
<dbReference type="GO" id="GO:0006355">
    <property type="term" value="P:regulation of DNA-templated transcription"/>
    <property type="evidence" value="ECO:0007669"/>
    <property type="project" value="TreeGrafter"/>
</dbReference>
<dbReference type="AlphaFoldDB" id="A0A1I2GTE1"/>
<dbReference type="STRING" id="655355.SAMN05216283_10390"/>
<reference evidence="5 6" key="1">
    <citation type="submission" date="2016-10" db="EMBL/GenBank/DDBJ databases">
        <authorList>
            <person name="de Groot N.N."/>
        </authorList>
    </citation>
    <scope>NUCLEOTIDE SEQUENCE [LARGE SCALE GENOMIC DNA]</scope>
    <source>
        <strain evidence="5 6">CGMCC 1.9156</strain>
    </source>
</reference>
<dbReference type="InterPro" id="IPR013320">
    <property type="entry name" value="ConA-like_dom_sf"/>
</dbReference>
<keyword evidence="6" id="KW-1185">Reference proteome</keyword>
<evidence type="ECO:0000313" key="6">
    <source>
        <dbReference type="Proteomes" id="UP000198964"/>
    </source>
</evidence>
<keyword evidence="3" id="KW-1133">Transmembrane helix</keyword>
<dbReference type="SMART" id="SM00560">
    <property type="entry name" value="LamGL"/>
    <property type="match status" value="1"/>
</dbReference>
<feature type="transmembrane region" description="Helical" evidence="3">
    <location>
        <begin position="460"/>
        <end position="481"/>
    </location>
</feature>
<protein>
    <submittedName>
        <fullName evidence="5">DNA-binding transcriptional activator of the SARP family</fullName>
    </submittedName>
</protein>
<dbReference type="Gene3D" id="2.60.120.200">
    <property type="match status" value="1"/>
</dbReference>
<keyword evidence="3" id="KW-0472">Membrane</keyword>
<dbReference type="PANTHER" id="PTHR35807">
    <property type="entry name" value="TRANSCRIPTIONAL REGULATOR REDD-RELATED"/>
    <property type="match status" value="1"/>
</dbReference>
<accession>A0A1I2GTE1</accession>
<dbReference type="Pfam" id="PF13385">
    <property type="entry name" value="Laminin_G_3"/>
    <property type="match status" value="1"/>
</dbReference>
<dbReference type="GO" id="GO:0004553">
    <property type="term" value="F:hydrolase activity, hydrolyzing O-glycosyl compounds"/>
    <property type="evidence" value="ECO:0007669"/>
    <property type="project" value="UniProtKB-ARBA"/>
</dbReference>
<evidence type="ECO:0000256" key="2">
    <source>
        <dbReference type="ARBA" id="ARBA00023157"/>
    </source>
</evidence>
<gene>
    <name evidence="5" type="ORF">SAMN05216283_10390</name>
</gene>
<dbReference type="GO" id="GO:0003677">
    <property type="term" value="F:DNA binding"/>
    <property type="evidence" value="ECO:0007669"/>
    <property type="project" value="UniProtKB-KW"/>
</dbReference>
<evidence type="ECO:0000256" key="1">
    <source>
        <dbReference type="ARBA" id="ARBA00022729"/>
    </source>
</evidence>
<dbReference type="EMBL" id="FONW01000003">
    <property type="protein sequence ID" value="SFF20087.1"/>
    <property type="molecule type" value="Genomic_DNA"/>
</dbReference>
<dbReference type="Proteomes" id="UP000198964">
    <property type="component" value="Unassembled WGS sequence"/>
</dbReference>
<evidence type="ECO:0000259" key="4">
    <source>
        <dbReference type="SMART" id="SM00560"/>
    </source>
</evidence>
<dbReference type="PANTHER" id="PTHR35807:SF1">
    <property type="entry name" value="TRANSCRIPTIONAL REGULATOR REDD"/>
    <property type="match status" value="1"/>
</dbReference>
<keyword evidence="5" id="KW-0238">DNA-binding</keyword>
<dbReference type="SUPFAM" id="SSF49899">
    <property type="entry name" value="Concanavalin A-like lectins/glucanases"/>
    <property type="match status" value="1"/>
</dbReference>
<dbReference type="InterPro" id="IPR006558">
    <property type="entry name" value="LamG-like"/>
</dbReference>
<evidence type="ECO:0000313" key="5">
    <source>
        <dbReference type="EMBL" id="SFF20087.1"/>
    </source>
</evidence>
<sequence>MFLVLPLVLKAEIVKFDALSDSLRRDLRLNSFLLVDHHAFEESDMDKLFAAQIPLAFQIDSANSSFLENKLSRSLPQQKLIPVIADFELSFSTSNKLVVITPDQLDQMSLKQWEKDTLTHQKAFTIHELLQLRIDHQTEGALASLMKLWRLSGKMPNFLSANYADWEQTADLVTALNKHPKIFGVVLDGEKPLENVNWKGYPGRNTNGCFSFPIPAGGVNNLVPYKAGYQFSPDIIMDSPVNLHFPKLFKAVKLAADYGLTDHFIFKNGEIYNTKRPDNEDILNHGVRFVEDPERGGVAWFEDRAYLDAGIQSRTILHPNFTITAWIKPTELDNNNSILGKGRDFVMKLHDGGLTYTMQGVKDYWNKNVKIPVDQWTFIGLVHSEYNNQISFYVNGELVGQEQLVHPYKESDYTLLIGNNLWEEFFVGYMDEVKIWERELSDAEMLEQYTGTQVEPKRYAYYWAWAALFFLVLWILFRNYIRVRQQLLKRREKHSKEEPQLVIPEPSQTFQEKVSFFGGLKLINETNENLALKLSPKLKQLFILIFLHSVDGQQGISTKQLSGILWPGMSPQKAKNTRGTNIQNLKTVLASCSHIRLVFQNKLWFLEIDEPCYSDYADALCRVRRLEQANDLSAIETELPRLLAILKKGSLLPNMNESWLDPYISRTSDRIIDLGIKLFQLLDQKKHADLIYEVAEVISLHDPLNEPALQKKLNILTQDGKLGLARSVYDHFKKLYFEMYQEDYPKDFKILTSR</sequence>
<organism evidence="5 6">
    <name type="scientific">Sunxiuqinia elliptica</name>
    <dbReference type="NCBI Taxonomy" id="655355"/>
    <lineage>
        <taxon>Bacteria</taxon>
        <taxon>Pseudomonadati</taxon>
        <taxon>Bacteroidota</taxon>
        <taxon>Bacteroidia</taxon>
        <taxon>Marinilabiliales</taxon>
        <taxon>Prolixibacteraceae</taxon>
        <taxon>Sunxiuqinia</taxon>
    </lineage>
</organism>
<dbReference type="GO" id="GO:0005975">
    <property type="term" value="P:carbohydrate metabolic process"/>
    <property type="evidence" value="ECO:0007669"/>
    <property type="project" value="UniProtKB-ARBA"/>
</dbReference>
<dbReference type="InterPro" id="IPR051677">
    <property type="entry name" value="AfsR-DnrI-RedD_regulator"/>
</dbReference>